<keyword evidence="1" id="KW-0175">Coiled coil</keyword>
<name>A0A183TG49_SCHSO</name>
<gene>
    <name evidence="4" type="ORF">SSLN_LOCUS15447</name>
</gene>
<sequence>MSAEEGLLHFFSFRKKRWPDDFVTSPSSSRKHSSPVFFSRPSSPTNSPVACDDCRFAAADTALAFHISRTPLVCTHRVLTELRTQFTEQSKCLDAKLDVDSTVLAELQEFYRRRAIVEQDYSDALAKLANSLKHKHLAETGNNLLLMPVGFLAIINMEYLSYPAFPVSSIALEQFGNVTQYLPRFYRSIQLKGSPQICLRQSQRPITQQLARPNWTNYTTTSLWNTLLGSTLRLSQAHSTLSEVYSKQMIQRLIDMDEDAFRLHRQVCTPQLSSL</sequence>
<dbReference type="SUPFAM" id="SSF103657">
    <property type="entry name" value="BAR/IMD domain-like"/>
    <property type="match status" value="2"/>
</dbReference>
<dbReference type="InterPro" id="IPR027267">
    <property type="entry name" value="AH/BAR_dom_sf"/>
</dbReference>
<dbReference type="AlphaFoldDB" id="A0A183TG49"/>
<dbReference type="EMBL" id="UYSU01039948">
    <property type="protein sequence ID" value="VDM01833.1"/>
    <property type="molecule type" value="Genomic_DNA"/>
</dbReference>
<evidence type="ECO:0000256" key="2">
    <source>
        <dbReference type="SAM" id="MobiDB-lite"/>
    </source>
</evidence>
<dbReference type="Proteomes" id="UP000275846">
    <property type="component" value="Unassembled WGS sequence"/>
</dbReference>
<reference evidence="4 5" key="2">
    <citation type="submission" date="2018-11" db="EMBL/GenBank/DDBJ databases">
        <authorList>
            <consortium name="Pathogen Informatics"/>
        </authorList>
    </citation>
    <scope>NUCLEOTIDE SEQUENCE [LARGE SCALE GENOMIC DNA]</scope>
    <source>
        <strain evidence="4 5">NST_G2</strain>
    </source>
</reference>
<protein>
    <submittedName>
        <fullName evidence="6">FCH domain-containing protein</fullName>
    </submittedName>
</protein>
<accession>A0A183TG49</accession>
<dbReference type="Pfam" id="PF00611">
    <property type="entry name" value="FCH"/>
    <property type="match status" value="1"/>
</dbReference>
<dbReference type="InterPro" id="IPR001060">
    <property type="entry name" value="FCH_dom"/>
</dbReference>
<evidence type="ECO:0000256" key="1">
    <source>
        <dbReference type="ARBA" id="ARBA00023054"/>
    </source>
</evidence>
<evidence type="ECO:0000259" key="3">
    <source>
        <dbReference type="Pfam" id="PF00611"/>
    </source>
</evidence>
<dbReference type="PANTHER" id="PTHR14166">
    <property type="entry name" value="SLIT-ROBO RHO GTPASE ACTIVATING PROTEIN"/>
    <property type="match status" value="1"/>
</dbReference>
<evidence type="ECO:0000313" key="4">
    <source>
        <dbReference type="EMBL" id="VDM01833.1"/>
    </source>
</evidence>
<dbReference type="Gene3D" id="1.20.1270.60">
    <property type="entry name" value="Arfaptin homology (AH) domain/BAR domain"/>
    <property type="match status" value="1"/>
</dbReference>
<dbReference type="STRING" id="70667.A0A183TG49"/>
<feature type="compositionally biased region" description="Low complexity" evidence="2">
    <location>
        <begin position="34"/>
        <end position="44"/>
    </location>
</feature>
<evidence type="ECO:0000313" key="5">
    <source>
        <dbReference type="Proteomes" id="UP000275846"/>
    </source>
</evidence>
<reference evidence="6" key="1">
    <citation type="submission" date="2016-06" db="UniProtKB">
        <authorList>
            <consortium name="WormBaseParasite"/>
        </authorList>
    </citation>
    <scope>IDENTIFICATION</scope>
</reference>
<dbReference type="InterPro" id="IPR051627">
    <property type="entry name" value="SLIT-ROBO_RhoGAP"/>
</dbReference>
<evidence type="ECO:0000313" key="6">
    <source>
        <dbReference type="WBParaSite" id="SSLN_0001602601-mRNA-1"/>
    </source>
</evidence>
<dbReference type="OrthoDB" id="5981864at2759"/>
<keyword evidence="5" id="KW-1185">Reference proteome</keyword>
<feature type="region of interest" description="Disordered" evidence="2">
    <location>
        <begin position="24"/>
        <end position="46"/>
    </location>
</feature>
<dbReference type="WBParaSite" id="SSLN_0001602601-mRNA-1">
    <property type="protein sequence ID" value="SSLN_0001602601-mRNA-1"/>
    <property type="gene ID" value="SSLN_0001602601"/>
</dbReference>
<feature type="domain" description="FCH" evidence="3">
    <location>
        <begin position="91"/>
        <end position="135"/>
    </location>
</feature>
<organism evidence="6">
    <name type="scientific">Schistocephalus solidus</name>
    <name type="common">Tapeworm</name>
    <dbReference type="NCBI Taxonomy" id="70667"/>
    <lineage>
        <taxon>Eukaryota</taxon>
        <taxon>Metazoa</taxon>
        <taxon>Spiralia</taxon>
        <taxon>Lophotrochozoa</taxon>
        <taxon>Platyhelminthes</taxon>
        <taxon>Cestoda</taxon>
        <taxon>Eucestoda</taxon>
        <taxon>Diphyllobothriidea</taxon>
        <taxon>Diphyllobothriidae</taxon>
        <taxon>Schistocephalus</taxon>
    </lineage>
</organism>
<proteinExistence type="predicted"/>